<evidence type="ECO:0000256" key="1">
    <source>
        <dbReference type="SAM" id="Coils"/>
    </source>
</evidence>
<sequence length="390" mass="43676">MNDLQEKLLTAFSEKDETVEQLQFSKKEIEDLRQQLATEGQKLQSQVSSVMEENSLLNETYQAAKNELQAVIIQLEGQLKEQKANEDAIKAEMENLKAEIADKSVLQTRLDELEKQLVIAEARLKEEVETVQVAAAGREAELNSQLEDHVRKVHDRDILSGEVVQLQEELHLAHTSIAEKTVLQTRLEELEKQLVIAEAQLKEEVESVRAAAVGREAELSTQLEEHARKVQDRDSLSEQVVQLQKELHLAQTSIVEQKETHSQKELEHETAAKHLHDELEAKKQELVLKENQVKELEQKLQLAEAKSKEKADGGSPSEGMEVKSRDIGLVTSTPSRRKSKKKSEGTSPQTSSSSEIHAQANEVSSAMTLKFILGVALVSVIVGIILGKRY</sequence>
<dbReference type="PANTHER" id="PTHR43049">
    <property type="entry name" value="EARLY ENDOSOME ANTIGEN"/>
    <property type="match status" value="1"/>
</dbReference>
<feature type="transmembrane region" description="Helical" evidence="3">
    <location>
        <begin position="367"/>
        <end position="387"/>
    </location>
</feature>
<evidence type="ECO:0000256" key="3">
    <source>
        <dbReference type="SAM" id="Phobius"/>
    </source>
</evidence>
<feature type="coiled-coil region" evidence="1">
    <location>
        <begin position="15"/>
        <end position="130"/>
    </location>
</feature>
<reference evidence="4 5" key="1">
    <citation type="journal article" date="2023" name="BMC Biotechnol.">
        <title>Vitis rotundifolia cv Carlos genome sequencing.</title>
        <authorList>
            <person name="Huff M."/>
            <person name="Hulse-Kemp A."/>
            <person name="Scheffler B."/>
            <person name="Youngblood R."/>
            <person name="Simpson S."/>
            <person name="Babiker E."/>
            <person name="Staton M."/>
        </authorList>
    </citation>
    <scope>NUCLEOTIDE SEQUENCE [LARGE SCALE GENOMIC DNA]</scope>
    <source>
        <tissue evidence="4">Leaf</tissue>
    </source>
</reference>
<dbReference type="AlphaFoldDB" id="A0AA39AF48"/>
<keyword evidence="3" id="KW-0472">Membrane</keyword>
<accession>A0AA39AF48</accession>
<dbReference type="PANTHER" id="PTHR43049:SF1">
    <property type="entry name" value="EARLY ENDOSOME ANTIGEN"/>
    <property type="match status" value="1"/>
</dbReference>
<evidence type="ECO:0000256" key="2">
    <source>
        <dbReference type="SAM" id="MobiDB-lite"/>
    </source>
</evidence>
<organism evidence="4 5">
    <name type="scientific">Vitis rotundifolia</name>
    <name type="common">Muscadine grape</name>
    <dbReference type="NCBI Taxonomy" id="103349"/>
    <lineage>
        <taxon>Eukaryota</taxon>
        <taxon>Viridiplantae</taxon>
        <taxon>Streptophyta</taxon>
        <taxon>Embryophyta</taxon>
        <taxon>Tracheophyta</taxon>
        <taxon>Spermatophyta</taxon>
        <taxon>Magnoliopsida</taxon>
        <taxon>eudicotyledons</taxon>
        <taxon>Gunneridae</taxon>
        <taxon>Pentapetalae</taxon>
        <taxon>rosids</taxon>
        <taxon>Vitales</taxon>
        <taxon>Vitaceae</taxon>
        <taxon>Viteae</taxon>
        <taxon>Vitis</taxon>
    </lineage>
</organism>
<gene>
    <name evidence="4" type="ORF">PVL29_003818</name>
</gene>
<feature type="compositionally biased region" description="Low complexity" evidence="2">
    <location>
        <begin position="345"/>
        <end position="355"/>
    </location>
</feature>
<comment type="caution">
    <text evidence="4">The sequence shown here is derived from an EMBL/GenBank/DDBJ whole genome shotgun (WGS) entry which is preliminary data.</text>
</comment>
<keyword evidence="1" id="KW-0175">Coiled coil</keyword>
<proteinExistence type="predicted"/>
<keyword evidence="3" id="KW-0812">Transmembrane</keyword>
<evidence type="ECO:0000313" key="5">
    <source>
        <dbReference type="Proteomes" id="UP001168098"/>
    </source>
</evidence>
<dbReference type="EMBL" id="JARBHA010000003">
    <property type="protein sequence ID" value="KAJ9705890.1"/>
    <property type="molecule type" value="Genomic_DNA"/>
</dbReference>
<keyword evidence="5" id="KW-1185">Reference proteome</keyword>
<dbReference type="Proteomes" id="UP001168098">
    <property type="component" value="Unassembled WGS sequence"/>
</dbReference>
<keyword evidence="3" id="KW-1133">Transmembrane helix</keyword>
<protein>
    <submittedName>
        <fullName evidence="4">Uncharacterized protein</fullName>
    </submittedName>
</protein>
<evidence type="ECO:0000313" key="4">
    <source>
        <dbReference type="EMBL" id="KAJ9705890.1"/>
    </source>
</evidence>
<feature type="region of interest" description="Disordered" evidence="2">
    <location>
        <begin position="303"/>
        <end position="357"/>
    </location>
</feature>
<name>A0AA39AF48_VITRO</name>